<dbReference type="GO" id="GO:0006950">
    <property type="term" value="P:response to stress"/>
    <property type="evidence" value="ECO:0007669"/>
    <property type="project" value="TreeGrafter"/>
</dbReference>
<dbReference type="EMBL" id="MEIA01000244">
    <property type="protein sequence ID" value="OJF12056.1"/>
    <property type="molecule type" value="Genomic_DNA"/>
</dbReference>
<name>A0A1K0FH55_9ACTN</name>
<gene>
    <name evidence="2" type="ORF">BG844_22745</name>
</gene>
<proteinExistence type="predicted"/>
<dbReference type="InterPro" id="IPR000835">
    <property type="entry name" value="HTH_MarR-typ"/>
</dbReference>
<dbReference type="InterPro" id="IPR036390">
    <property type="entry name" value="WH_DNA-bd_sf"/>
</dbReference>
<dbReference type="Proteomes" id="UP000182486">
    <property type="component" value="Unassembled WGS sequence"/>
</dbReference>
<dbReference type="InterPro" id="IPR036388">
    <property type="entry name" value="WH-like_DNA-bd_sf"/>
</dbReference>
<dbReference type="GO" id="GO:0003700">
    <property type="term" value="F:DNA-binding transcription factor activity"/>
    <property type="evidence" value="ECO:0007669"/>
    <property type="project" value="InterPro"/>
</dbReference>
<evidence type="ECO:0000313" key="2">
    <source>
        <dbReference type="EMBL" id="OJF12056.1"/>
    </source>
</evidence>
<comment type="caution">
    <text evidence="2">The sequence shown here is derived from an EMBL/GenBank/DDBJ whole genome shotgun (WGS) entry which is preliminary data.</text>
</comment>
<feature type="domain" description="HTH marR-type" evidence="1">
    <location>
        <begin position="1"/>
        <end position="143"/>
    </location>
</feature>
<organism evidence="2 3">
    <name type="scientific">Couchioplanes caeruleus subsp. caeruleus</name>
    <dbReference type="NCBI Taxonomy" id="56427"/>
    <lineage>
        <taxon>Bacteria</taxon>
        <taxon>Bacillati</taxon>
        <taxon>Actinomycetota</taxon>
        <taxon>Actinomycetes</taxon>
        <taxon>Micromonosporales</taxon>
        <taxon>Micromonosporaceae</taxon>
        <taxon>Couchioplanes</taxon>
    </lineage>
</organism>
<dbReference type="PANTHER" id="PTHR33164">
    <property type="entry name" value="TRANSCRIPTIONAL REGULATOR, MARR FAMILY"/>
    <property type="match status" value="1"/>
</dbReference>
<protein>
    <submittedName>
        <fullName evidence="2">MarR family transcriptional regulator</fullName>
    </submittedName>
</protein>
<dbReference type="InterPro" id="IPR039422">
    <property type="entry name" value="MarR/SlyA-like"/>
</dbReference>
<dbReference type="RefSeq" id="WP_071807377.1">
    <property type="nucleotide sequence ID" value="NZ_MEIA01000244.1"/>
</dbReference>
<sequence>MAEHHGPDGPLHAAAVDDAAPALLAAWDAARERATPRLSWPQLNALLVVERQEGINLRGLAGELKMILSSASRLCDRLVASGMVERVPGRVDRREIALYLTPSSRQLLDDLRRTRREILAEVLRRMSPSGRASLIRGLTEFSAAAATAERDPQARTA</sequence>
<dbReference type="PROSITE" id="PS50995">
    <property type="entry name" value="HTH_MARR_2"/>
    <property type="match status" value="1"/>
</dbReference>
<dbReference type="SMART" id="SM00347">
    <property type="entry name" value="HTH_MARR"/>
    <property type="match status" value="1"/>
</dbReference>
<dbReference type="PANTHER" id="PTHR33164:SF103">
    <property type="entry name" value="REGULATORY PROTEIN MARR"/>
    <property type="match status" value="1"/>
</dbReference>
<accession>A0A1K0FH55</accession>
<keyword evidence="3" id="KW-1185">Reference proteome</keyword>
<evidence type="ECO:0000259" key="1">
    <source>
        <dbReference type="PROSITE" id="PS50995"/>
    </source>
</evidence>
<dbReference type="SUPFAM" id="SSF46785">
    <property type="entry name" value="Winged helix' DNA-binding domain"/>
    <property type="match status" value="1"/>
</dbReference>
<dbReference type="Gene3D" id="1.10.10.10">
    <property type="entry name" value="Winged helix-like DNA-binding domain superfamily/Winged helix DNA-binding domain"/>
    <property type="match status" value="1"/>
</dbReference>
<reference evidence="2 3" key="1">
    <citation type="submission" date="2016-09" db="EMBL/GenBank/DDBJ databases">
        <title>Couchioplanes caeruleus draft genome sequence.</title>
        <authorList>
            <person name="Sheehan J."/>
            <person name="Caffrey P."/>
        </authorList>
    </citation>
    <scope>NUCLEOTIDE SEQUENCE [LARGE SCALE GENOMIC DNA]</scope>
    <source>
        <strain evidence="2 3">DSM 43634</strain>
    </source>
</reference>
<dbReference type="Pfam" id="PF01047">
    <property type="entry name" value="MarR"/>
    <property type="match status" value="1"/>
</dbReference>
<evidence type="ECO:0000313" key="3">
    <source>
        <dbReference type="Proteomes" id="UP000182486"/>
    </source>
</evidence>
<dbReference type="AlphaFoldDB" id="A0A1K0FH55"/>